<dbReference type="Gene3D" id="2.130.10.80">
    <property type="entry name" value="Galactose oxidase/kelch, beta-propeller"/>
    <property type="match status" value="1"/>
</dbReference>
<feature type="chain" id="PRO_5041259519" description="F5/8 type C domain-containing protein" evidence="2">
    <location>
        <begin position="21"/>
        <end position="704"/>
    </location>
</feature>
<evidence type="ECO:0000256" key="2">
    <source>
        <dbReference type="SAM" id="SignalP"/>
    </source>
</evidence>
<dbReference type="InterPro" id="IPR006652">
    <property type="entry name" value="Kelch_1"/>
</dbReference>
<dbReference type="InterPro" id="IPR009880">
    <property type="entry name" value="Glyoxal_oxidase_N"/>
</dbReference>
<dbReference type="PANTHER" id="PTHR32208">
    <property type="entry name" value="SECRETED PROTEIN-RELATED"/>
    <property type="match status" value="1"/>
</dbReference>
<comment type="caution">
    <text evidence="4">The sequence shown here is derived from an EMBL/GenBank/DDBJ whole genome shotgun (WGS) entry which is preliminary data.</text>
</comment>
<dbReference type="SUPFAM" id="SSF50965">
    <property type="entry name" value="Galactose oxidase, central domain"/>
    <property type="match status" value="1"/>
</dbReference>
<gene>
    <name evidence="4" type="ORF">OHK93_005115</name>
</gene>
<dbReference type="SMART" id="SM00612">
    <property type="entry name" value="Kelch"/>
    <property type="match status" value="3"/>
</dbReference>
<accession>A0AA43QW04</accession>
<name>A0AA43QW04_9LECA</name>
<dbReference type="Pfam" id="PF07250">
    <property type="entry name" value="Glyoxal_oxid_N"/>
    <property type="match status" value="1"/>
</dbReference>
<dbReference type="SUPFAM" id="SSF49785">
    <property type="entry name" value="Galactose-binding domain-like"/>
    <property type="match status" value="1"/>
</dbReference>
<evidence type="ECO:0000313" key="5">
    <source>
        <dbReference type="Proteomes" id="UP001161017"/>
    </source>
</evidence>
<reference evidence="4" key="1">
    <citation type="journal article" date="2023" name="Genome Biol. Evol.">
        <title>First Whole Genome Sequence and Flow Cytometry Genome Size Data for the Lichen-Forming Fungus Ramalina farinacea (Ascomycota).</title>
        <authorList>
            <person name="Llewellyn T."/>
            <person name="Mian S."/>
            <person name="Hill R."/>
            <person name="Leitch I.J."/>
            <person name="Gaya E."/>
        </authorList>
    </citation>
    <scope>NUCLEOTIDE SEQUENCE</scope>
    <source>
        <strain evidence="4">LIQ254RAFAR</strain>
    </source>
</reference>
<dbReference type="InterPro" id="IPR013783">
    <property type="entry name" value="Ig-like_fold"/>
</dbReference>
<proteinExistence type="predicted"/>
<dbReference type="Pfam" id="PF00754">
    <property type="entry name" value="F5_F8_type_C"/>
    <property type="match status" value="1"/>
</dbReference>
<dbReference type="InterPro" id="IPR008979">
    <property type="entry name" value="Galactose-bd-like_sf"/>
</dbReference>
<dbReference type="InterPro" id="IPR015202">
    <property type="entry name" value="GO-like_E_set"/>
</dbReference>
<dbReference type="InterPro" id="IPR011043">
    <property type="entry name" value="Gal_Oxase/kelch_b-propeller"/>
</dbReference>
<dbReference type="SUPFAM" id="SSF81296">
    <property type="entry name" value="E set domains"/>
    <property type="match status" value="1"/>
</dbReference>
<dbReference type="Gene3D" id="2.60.120.260">
    <property type="entry name" value="Galactose-binding domain-like"/>
    <property type="match status" value="1"/>
</dbReference>
<dbReference type="EMBL" id="JAPUFD010000025">
    <property type="protein sequence ID" value="MDI1493327.1"/>
    <property type="molecule type" value="Genomic_DNA"/>
</dbReference>
<feature type="signal peptide" evidence="2">
    <location>
        <begin position="1"/>
        <end position="20"/>
    </location>
</feature>
<keyword evidence="5" id="KW-1185">Reference proteome</keyword>
<dbReference type="InterPro" id="IPR037293">
    <property type="entry name" value="Gal_Oxidase_central_sf"/>
</dbReference>
<feature type="domain" description="F5/8 type C" evidence="3">
    <location>
        <begin position="63"/>
        <end position="216"/>
    </location>
</feature>
<dbReference type="Proteomes" id="UP001161017">
    <property type="component" value="Unassembled WGS sequence"/>
</dbReference>
<dbReference type="CDD" id="cd02851">
    <property type="entry name" value="E_set_GO_C"/>
    <property type="match status" value="1"/>
</dbReference>
<evidence type="ECO:0000259" key="3">
    <source>
        <dbReference type="PROSITE" id="PS50022"/>
    </source>
</evidence>
<evidence type="ECO:0000313" key="4">
    <source>
        <dbReference type="EMBL" id="MDI1493327.1"/>
    </source>
</evidence>
<keyword evidence="1 2" id="KW-0732">Signal</keyword>
<sequence length="704" mass="74498">MRSNTCRLLGALVLSSSALARILPASQNQDQFVQHGQTNKNIQGDGVTSYDGVPMNQITTTGDTESKAALPAGAQAMAATGWTATADSYQPGYPPSNAIDGNANSFWHTPFGATGNALPHYIIIDMKTTALVNSISYQPRQDGQSNGNIGGHQVALSTDGINFATPKAIGTWLDDATTKTSSFEATNARYLKLTALTEAGARGPWTSIAELQIYTTTTAPPAYGNGIYGGEWSPTIDFPLVPVSAAVLPNSGNVLVWSSYAASTYGGSDGTTTLTAYYYPGSQTVSQRTITNVQHDMFCEGLSLDAQGRIISTGGNTAQKTSAYVPGSDQWAGLPDMYIQRGYQSQATTSGGRTFVIGGSWSGGTGGKDAEIYDPNRNVWDKLSGCTVSNMLTQDAQGVYRADNHAMLFAWKNEYIFQAGPSKQMNWYNPVGNGYVAGVGNRNGDGDAMCGIAAMYDAVAGKILVTGGATSYQNVDSTANANIITLTGAGGNVGVQTINNMWYQRIFACSVIMPNGYVMIVGGQIYGQPFSDDTSQLVPEIYNIDTGNFYKIPPIAVPRNYHSVALLLADATVFSAGGGLCGTCTTNHYDGQVYSPGYLFNNDGTRAIRPVINSATATINPGGTITATTNGAIAKWSLIRLGSTTHTVNTDQRRIPLTATNNGNTYTMTTPTDKGVIIAGYYFLFAMNAQGTPSIAKYVFVNQT</sequence>
<dbReference type="AlphaFoldDB" id="A0AA43QW04"/>
<dbReference type="Gene3D" id="2.60.40.10">
    <property type="entry name" value="Immunoglobulins"/>
    <property type="match status" value="1"/>
</dbReference>
<organism evidence="4 5">
    <name type="scientific">Ramalina farinacea</name>
    <dbReference type="NCBI Taxonomy" id="258253"/>
    <lineage>
        <taxon>Eukaryota</taxon>
        <taxon>Fungi</taxon>
        <taxon>Dikarya</taxon>
        <taxon>Ascomycota</taxon>
        <taxon>Pezizomycotina</taxon>
        <taxon>Lecanoromycetes</taxon>
        <taxon>OSLEUM clade</taxon>
        <taxon>Lecanoromycetidae</taxon>
        <taxon>Lecanorales</taxon>
        <taxon>Lecanorineae</taxon>
        <taxon>Ramalinaceae</taxon>
        <taxon>Ramalina</taxon>
    </lineage>
</organism>
<evidence type="ECO:0000256" key="1">
    <source>
        <dbReference type="ARBA" id="ARBA00022729"/>
    </source>
</evidence>
<dbReference type="Pfam" id="PF09118">
    <property type="entry name" value="GO-like_E_set"/>
    <property type="match status" value="1"/>
</dbReference>
<dbReference type="InterPro" id="IPR000421">
    <property type="entry name" value="FA58C"/>
</dbReference>
<dbReference type="PANTHER" id="PTHR32208:SF68">
    <property type="entry name" value="GALACTOSE OXIDASE"/>
    <property type="match status" value="1"/>
</dbReference>
<dbReference type="InterPro" id="IPR014756">
    <property type="entry name" value="Ig_E-set"/>
</dbReference>
<dbReference type="PROSITE" id="PS50022">
    <property type="entry name" value="FA58C_3"/>
    <property type="match status" value="1"/>
</dbReference>
<protein>
    <recommendedName>
        <fullName evidence="3">F5/8 type C domain-containing protein</fullName>
    </recommendedName>
</protein>